<evidence type="ECO:0000313" key="2">
    <source>
        <dbReference type="Proteomes" id="UP001223586"/>
    </source>
</evidence>
<keyword evidence="2" id="KW-1185">Reference proteome</keyword>
<dbReference type="EMBL" id="JAUSTT010000005">
    <property type="protein sequence ID" value="MDQ0175285.1"/>
    <property type="molecule type" value="Genomic_DNA"/>
</dbReference>
<comment type="caution">
    <text evidence="1">The sequence shown here is derived from an EMBL/GenBank/DDBJ whole genome shotgun (WGS) entry which is preliminary data.</text>
</comment>
<sequence>MDENLLKKMIRMKLDLGVKLLEFMPRPIENTGKMAMRILQEELQACLDGTEQNKHQAANITKIPIDS</sequence>
<name>A0ABT9WPR9_9BACI</name>
<protein>
    <recommendedName>
        <fullName evidence="3">DUF3926 domain-containing protein</fullName>
    </recommendedName>
</protein>
<proteinExistence type="predicted"/>
<dbReference type="Proteomes" id="UP001223586">
    <property type="component" value="Unassembled WGS sequence"/>
</dbReference>
<reference evidence="1 2" key="1">
    <citation type="submission" date="2023-07" db="EMBL/GenBank/DDBJ databases">
        <title>Genomic Encyclopedia of Type Strains, Phase IV (KMG-IV): sequencing the most valuable type-strain genomes for metagenomic binning, comparative biology and taxonomic classification.</title>
        <authorList>
            <person name="Goeker M."/>
        </authorList>
    </citation>
    <scope>NUCLEOTIDE SEQUENCE [LARGE SCALE GENOMIC DNA]</scope>
    <source>
        <strain evidence="1 2">DSM 23837</strain>
    </source>
</reference>
<evidence type="ECO:0000313" key="1">
    <source>
        <dbReference type="EMBL" id="MDQ0175285.1"/>
    </source>
</evidence>
<gene>
    <name evidence="1" type="ORF">J2S08_001119</name>
</gene>
<evidence type="ECO:0008006" key="3">
    <source>
        <dbReference type="Google" id="ProtNLM"/>
    </source>
</evidence>
<accession>A0ABT9WPR9</accession>
<organism evidence="1 2">
    <name type="scientific">Bacillus chungangensis</name>
    <dbReference type="NCBI Taxonomy" id="587633"/>
    <lineage>
        <taxon>Bacteria</taxon>
        <taxon>Bacillati</taxon>
        <taxon>Bacillota</taxon>
        <taxon>Bacilli</taxon>
        <taxon>Bacillales</taxon>
        <taxon>Bacillaceae</taxon>
        <taxon>Bacillus</taxon>
    </lineage>
</organism>
<dbReference type="RefSeq" id="WP_307227475.1">
    <property type="nucleotide sequence ID" value="NZ_JAUSTT010000005.1"/>
</dbReference>